<name>A0A976SKG4_THEOR</name>
<evidence type="ECO:0000313" key="2">
    <source>
        <dbReference type="Proteomes" id="UP000244803"/>
    </source>
</evidence>
<reference evidence="1" key="1">
    <citation type="submission" date="2022-07" db="EMBL/GenBank/DDBJ databases">
        <title>Evaluation of T. orientalis genome assembly methods using nanopore sequencing and analysis of variation between genomes.</title>
        <authorList>
            <person name="Yam J."/>
            <person name="Micallef M.L."/>
            <person name="Liu M."/>
            <person name="Djordjevic S.P."/>
            <person name="Bogema D.R."/>
            <person name="Jenkins C."/>
        </authorList>
    </citation>
    <scope>NUCLEOTIDE SEQUENCE</scope>
    <source>
        <strain evidence="1">Fish Creek</strain>
    </source>
</reference>
<gene>
    <name evidence="1" type="ORF">MACJ_003400</name>
</gene>
<evidence type="ECO:0000313" key="1">
    <source>
        <dbReference type="EMBL" id="UVC54071.1"/>
    </source>
</evidence>
<protein>
    <submittedName>
        <fullName evidence="1">Uncharacterized protein</fullName>
    </submittedName>
</protein>
<dbReference type="EMBL" id="CP056065">
    <property type="protein sequence ID" value="UVC54071.1"/>
    <property type="molecule type" value="Genomic_DNA"/>
</dbReference>
<dbReference type="AlphaFoldDB" id="A0A976SKG4"/>
<dbReference type="Proteomes" id="UP000244803">
    <property type="component" value="Chromosome 1"/>
</dbReference>
<sequence>MRSRYAKQNCTNFIVSQVRWLRHWAKKKNVKSTHYLINDCDSSLYRPVVPGTILANLRRLPNRKTRPREYRIAATSSGKFALVQPYPPNVNCTLAPYPKNVAGNQNDPNKLGNYKFIQKYKGIEYVSIKRMVPYPRGNSTYTFDVDRIVSSKKYK</sequence>
<organism evidence="1 2">
    <name type="scientific">Theileria orientalis</name>
    <dbReference type="NCBI Taxonomy" id="68886"/>
    <lineage>
        <taxon>Eukaryota</taxon>
        <taxon>Sar</taxon>
        <taxon>Alveolata</taxon>
        <taxon>Apicomplexa</taxon>
        <taxon>Aconoidasida</taxon>
        <taxon>Piroplasmida</taxon>
        <taxon>Theileriidae</taxon>
        <taxon>Theileria</taxon>
    </lineage>
</organism>
<proteinExistence type="predicted"/>
<accession>A0A976SKG4</accession>